<keyword evidence="2" id="KW-0347">Helicase</keyword>
<gene>
    <name evidence="2" type="ORF">PM006_21135</name>
</gene>
<dbReference type="Pfam" id="PF04851">
    <property type="entry name" value="ResIII"/>
    <property type="match status" value="1"/>
</dbReference>
<comment type="caution">
    <text evidence="2">The sequence shown here is derived from an EMBL/GenBank/DDBJ whole genome shotgun (WGS) entry which is preliminary data.</text>
</comment>
<dbReference type="InterPro" id="IPR014001">
    <property type="entry name" value="Helicase_ATP-bd"/>
</dbReference>
<dbReference type="PROSITE" id="PS51192">
    <property type="entry name" value="HELICASE_ATP_BIND_1"/>
    <property type="match status" value="1"/>
</dbReference>
<dbReference type="GO" id="GO:0003677">
    <property type="term" value="F:DNA binding"/>
    <property type="evidence" value="ECO:0007669"/>
    <property type="project" value="InterPro"/>
</dbReference>
<dbReference type="SUPFAM" id="SSF52540">
    <property type="entry name" value="P-loop containing nucleoside triphosphate hydrolases"/>
    <property type="match status" value="1"/>
</dbReference>
<dbReference type="PANTHER" id="PTHR47396">
    <property type="entry name" value="TYPE I RESTRICTION ENZYME ECOKI R PROTEIN"/>
    <property type="match status" value="1"/>
</dbReference>
<dbReference type="SMART" id="SM00487">
    <property type="entry name" value="DEXDc"/>
    <property type="match status" value="1"/>
</dbReference>
<dbReference type="InterPro" id="IPR027417">
    <property type="entry name" value="P-loop_NTPase"/>
</dbReference>
<dbReference type="GO" id="GO:0005524">
    <property type="term" value="F:ATP binding"/>
    <property type="evidence" value="ECO:0007669"/>
    <property type="project" value="InterPro"/>
</dbReference>
<name>A0AAW6B0Q3_CLOSY</name>
<reference evidence="2" key="1">
    <citation type="submission" date="2023-01" db="EMBL/GenBank/DDBJ databases">
        <title>Human gut microbiome strain richness.</title>
        <authorList>
            <person name="Chen-Liaw A."/>
        </authorList>
    </citation>
    <scope>NUCLEOTIDE SEQUENCE</scope>
    <source>
        <strain evidence="2">B1_m1001713B170214d0_201011</strain>
    </source>
</reference>
<proteinExistence type="predicted"/>
<feature type="domain" description="Helicase ATP-binding" evidence="1">
    <location>
        <begin position="17"/>
        <end position="148"/>
    </location>
</feature>
<keyword evidence="2" id="KW-0547">Nucleotide-binding</keyword>
<sequence length="521" mass="61211">MENLRYYQKEAVENIYEFFKSDKCKAKMYISTGLGKTVIIAAAIQTILKNNNASILILSSRSMLCEQIETVVFQMIEDVSIATHVHELKEQKILITTYQDVIKNRLNFSRFNFMICDEAQFLKKESCLELLNIEHIKALGVLQNLESSKDWFYDAECLYTYTTKDAIKDSYNEDITEREFIERFLIKLLDYQGYKNILREVKISNEPKSSMRADIVAEKDKKIVIEVKSYRSLYNSKVILNNALKQILQYKQIMLSNNLAEEISFVIVMPCEIDEDSQREIFDRFDVEIWDIGNLIYLCEENRALMQLLTSCIPYSTLEVEAKRPINIKVETNDITIDEETISYVEVFQEKLEKCKSGRLDNADKKYEKICTEIIKYLFDTEFFKISEQHKTDDEMFRMDLLCSLKGTTEFWKFLITFYHTKFVVFEYKNYSDYISQNLIYITEKYLFPVALRNVAFIISRKGFDLNAQKATFGCLKESAKLIISLDDNDLIKMIYMKENGEEPSDYLLDKVEQILMSVSK</sequence>
<dbReference type="AlphaFoldDB" id="A0AAW6B0Q3"/>
<keyword evidence="2" id="KW-0378">Hydrolase</keyword>
<dbReference type="InterPro" id="IPR011335">
    <property type="entry name" value="Restrct_endonuc-II-like"/>
</dbReference>
<dbReference type="GeneID" id="57969826"/>
<evidence type="ECO:0000313" key="3">
    <source>
        <dbReference type="Proteomes" id="UP001300871"/>
    </source>
</evidence>
<dbReference type="RefSeq" id="WP_150028061.1">
    <property type="nucleotide sequence ID" value="NZ_CACRUA010000084.1"/>
</dbReference>
<dbReference type="GO" id="GO:0005829">
    <property type="term" value="C:cytosol"/>
    <property type="evidence" value="ECO:0007669"/>
    <property type="project" value="TreeGrafter"/>
</dbReference>
<organism evidence="2 3">
    <name type="scientific">Clostridium symbiosum</name>
    <name type="common">Bacteroides symbiosus</name>
    <dbReference type="NCBI Taxonomy" id="1512"/>
    <lineage>
        <taxon>Bacteria</taxon>
        <taxon>Bacillati</taxon>
        <taxon>Bacillota</taxon>
        <taxon>Clostridia</taxon>
        <taxon>Lachnospirales</taxon>
        <taxon>Lachnospiraceae</taxon>
        <taxon>Otoolea</taxon>
    </lineage>
</organism>
<dbReference type="Proteomes" id="UP001300871">
    <property type="component" value="Unassembled WGS sequence"/>
</dbReference>
<dbReference type="SUPFAM" id="SSF52980">
    <property type="entry name" value="Restriction endonuclease-like"/>
    <property type="match status" value="1"/>
</dbReference>
<dbReference type="InterPro" id="IPR006935">
    <property type="entry name" value="Helicase/UvrB_N"/>
</dbReference>
<protein>
    <submittedName>
        <fullName evidence="2">DEAD/DEAH box helicase family protein</fullName>
    </submittedName>
</protein>
<dbReference type="GO" id="GO:0004386">
    <property type="term" value="F:helicase activity"/>
    <property type="evidence" value="ECO:0007669"/>
    <property type="project" value="UniProtKB-KW"/>
</dbReference>
<evidence type="ECO:0000259" key="1">
    <source>
        <dbReference type="PROSITE" id="PS51192"/>
    </source>
</evidence>
<dbReference type="GO" id="GO:0016787">
    <property type="term" value="F:hydrolase activity"/>
    <property type="evidence" value="ECO:0007669"/>
    <property type="project" value="InterPro"/>
</dbReference>
<dbReference type="PANTHER" id="PTHR47396:SF1">
    <property type="entry name" value="ATP-DEPENDENT HELICASE IRC3-RELATED"/>
    <property type="match status" value="1"/>
</dbReference>
<keyword evidence="2" id="KW-0067">ATP-binding</keyword>
<dbReference type="InterPro" id="IPR050742">
    <property type="entry name" value="Helicase_Restrict-Modif_Enz"/>
</dbReference>
<evidence type="ECO:0000313" key="2">
    <source>
        <dbReference type="EMBL" id="MDB2002713.1"/>
    </source>
</evidence>
<dbReference type="EMBL" id="JAQLGM010000087">
    <property type="protein sequence ID" value="MDB2002713.1"/>
    <property type="molecule type" value="Genomic_DNA"/>
</dbReference>
<dbReference type="Gene3D" id="3.40.50.300">
    <property type="entry name" value="P-loop containing nucleotide triphosphate hydrolases"/>
    <property type="match status" value="1"/>
</dbReference>
<accession>A0AAW6B0Q3</accession>